<organism evidence="4 5">
    <name type="scientific">Aspergillus terreus</name>
    <dbReference type="NCBI Taxonomy" id="33178"/>
    <lineage>
        <taxon>Eukaryota</taxon>
        <taxon>Fungi</taxon>
        <taxon>Dikarya</taxon>
        <taxon>Ascomycota</taxon>
        <taxon>Pezizomycotina</taxon>
        <taxon>Eurotiomycetes</taxon>
        <taxon>Eurotiomycetidae</taxon>
        <taxon>Eurotiales</taxon>
        <taxon>Aspergillaceae</taxon>
        <taxon>Aspergillus</taxon>
        <taxon>Aspergillus subgen. Circumdati</taxon>
    </lineage>
</organism>
<evidence type="ECO:0000256" key="1">
    <source>
        <dbReference type="ARBA" id="ARBA00022737"/>
    </source>
</evidence>
<proteinExistence type="predicted"/>
<keyword evidence="5" id="KW-1185">Reference proteome</keyword>
<sequence>MDPSSIATLSANLSGRCTKIASSTLTYADFDSRVASHLVDLRSALANFSNSLQSICRACERHASGLITFDSTVWSAIRFNLDSSDITLRRLETAVCVQQSSGIWASMVWRVKVHLLLREIQAGQRDLCSHRAAVDVALQVIHLCLDLHRVASQRTVERSADKLRVRLKRLKEEIKSTPTEKGEMLGCLEALFNAAQTFYVDVVTRPTFAGRNNHQESVQQQESSHPPPTYTEAVDSGPSTVGNERNTRTGLLAPNNAGHSPVHAAATSGNVEILEMLFNNGADLSALAAKSETPLYFAVNNNRLEAAMYILKHGGDFSTPTTDGMTPLYAASYNGNTEMVRMLLERGADCNRATGRAWTPINAASRCGHFDVVQLLLQYGADPTIREATGQTALYSACIGGHREIVKLLMEYE</sequence>
<reference evidence="4 5" key="1">
    <citation type="submission" date="2020-01" db="EMBL/GenBank/DDBJ databases">
        <title>Aspergillus terreus IFO 6365 whole genome shotgun sequence.</title>
        <authorList>
            <person name="Kanamasa S."/>
            <person name="Takahashi H."/>
        </authorList>
    </citation>
    <scope>NUCLEOTIDE SEQUENCE [LARGE SCALE GENOMIC DNA]</scope>
    <source>
        <strain evidence="4 5">IFO 6365</strain>
    </source>
</reference>
<feature type="region of interest" description="Disordered" evidence="3">
    <location>
        <begin position="213"/>
        <end position="261"/>
    </location>
</feature>
<dbReference type="PROSITE" id="PS50297">
    <property type="entry name" value="ANK_REP_REGION"/>
    <property type="match status" value="4"/>
</dbReference>
<dbReference type="InterPro" id="IPR002110">
    <property type="entry name" value="Ankyrin_rpt"/>
</dbReference>
<dbReference type="VEuPathDB" id="FungiDB:ATEG_03506"/>
<evidence type="ECO:0000313" key="4">
    <source>
        <dbReference type="EMBL" id="GFF17380.1"/>
    </source>
</evidence>
<dbReference type="PRINTS" id="PR01415">
    <property type="entry name" value="ANKYRIN"/>
</dbReference>
<dbReference type="Pfam" id="PF12796">
    <property type="entry name" value="Ank_2"/>
    <property type="match status" value="2"/>
</dbReference>
<protein>
    <submittedName>
        <fullName evidence="4">Uncharacterized protein</fullName>
    </submittedName>
</protein>
<feature type="compositionally biased region" description="Low complexity" evidence="3">
    <location>
        <begin position="215"/>
        <end position="224"/>
    </location>
</feature>
<dbReference type="Gene3D" id="1.25.40.20">
    <property type="entry name" value="Ankyrin repeat-containing domain"/>
    <property type="match status" value="1"/>
</dbReference>
<gene>
    <name evidence="4" type="ORF">ATEIFO6365_0006072800</name>
</gene>
<dbReference type="EMBL" id="BLJY01000006">
    <property type="protein sequence ID" value="GFF17380.1"/>
    <property type="molecule type" value="Genomic_DNA"/>
</dbReference>
<keyword evidence="2" id="KW-0040">ANK repeat</keyword>
<dbReference type="PROSITE" id="PS50088">
    <property type="entry name" value="ANK_REPEAT"/>
    <property type="match status" value="5"/>
</dbReference>
<dbReference type="SMART" id="SM00248">
    <property type="entry name" value="ANK"/>
    <property type="match status" value="5"/>
</dbReference>
<evidence type="ECO:0000256" key="3">
    <source>
        <dbReference type="SAM" id="MobiDB-lite"/>
    </source>
</evidence>
<dbReference type="InterPro" id="IPR036770">
    <property type="entry name" value="Ankyrin_rpt-contain_sf"/>
</dbReference>
<keyword evidence="1" id="KW-0677">Repeat</keyword>
<dbReference type="AlphaFoldDB" id="A0A5M3YXP8"/>
<dbReference type="Proteomes" id="UP000452235">
    <property type="component" value="Unassembled WGS sequence"/>
</dbReference>
<dbReference type="SUPFAM" id="SSF48403">
    <property type="entry name" value="Ankyrin repeat"/>
    <property type="match status" value="1"/>
</dbReference>
<evidence type="ECO:0000256" key="2">
    <source>
        <dbReference type="ARBA" id="ARBA00023043"/>
    </source>
</evidence>
<dbReference type="InterPro" id="IPR050745">
    <property type="entry name" value="Multifunctional_regulatory"/>
</dbReference>
<evidence type="ECO:0000313" key="5">
    <source>
        <dbReference type="Proteomes" id="UP000452235"/>
    </source>
</evidence>
<name>A0A5M3YXP8_ASPTE</name>
<dbReference type="PANTHER" id="PTHR24189:SF50">
    <property type="entry name" value="ANKYRIN REPEAT AND SOCS BOX PROTEIN 2"/>
    <property type="match status" value="1"/>
</dbReference>
<dbReference type="OrthoDB" id="4772757at2759"/>
<comment type="caution">
    <text evidence="4">The sequence shown here is derived from an EMBL/GenBank/DDBJ whole genome shotgun (WGS) entry which is preliminary data.</text>
</comment>
<dbReference type="PANTHER" id="PTHR24189">
    <property type="entry name" value="MYOTROPHIN"/>
    <property type="match status" value="1"/>
</dbReference>
<accession>A0A5M3YXP8</accession>